<comment type="subcellular location">
    <subcellularLocation>
        <location evidence="2">Membrane</location>
    </subcellularLocation>
    <subcellularLocation>
        <location evidence="1">Mitochondrion</location>
    </subcellularLocation>
</comment>
<proteinExistence type="predicted"/>
<keyword evidence="8" id="KW-1185">Reference proteome</keyword>
<dbReference type="InterPro" id="IPR020728">
    <property type="entry name" value="Bcl2_BH3_motif_CS"/>
</dbReference>
<dbReference type="GO" id="GO:0005739">
    <property type="term" value="C:mitochondrion"/>
    <property type="evidence" value="ECO:0007669"/>
    <property type="project" value="UniProtKB-SubCell"/>
</dbReference>
<dbReference type="GO" id="GO:0042981">
    <property type="term" value="P:regulation of apoptotic process"/>
    <property type="evidence" value="ECO:0007669"/>
    <property type="project" value="InterPro"/>
</dbReference>
<accession>A0A226EP29</accession>
<evidence type="ECO:0000256" key="5">
    <source>
        <dbReference type="ARBA" id="ARBA00023136"/>
    </source>
</evidence>
<sequence length="198" mass="22483">MQDAVFETVPRTENLPITQTIARRRASLNPIMLSRSAPDALNLAQLIPLRRSSLPISPSCSVATQTPTDVKMHFQFPESFEFDIDSIDGISLRSDSRRGSNTSSSGSDREDFLSLTSPSLPPQDLNIWSRCLRRLSSHSDILHGINRRFSFTEQRVEMKVEVQEVQDVGQQLRSIGDDFERSRLTRTRSMSFVSQKKR</sequence>
<dbReference type="GO" id="GO:0006915">
    <property type="term" value="P:apoptotic process"/>
    <property type="evidence" value="ECO:0007669"/>
    <property type="project" value="UniProtKB-KW"/>
</dbReference>
<dbReference type="Proteomes" id="UP000198287">
    <property type="component" value="Unassembled WGS sequence"/>
</dbReference>
<evidence type="ECO:0000256" key="1">
    <source>
        <dbReference type="ARBA" id="ARBA00004173"/>
    </source>
</evidence>
<keyword evidence="3" id="KW-0053">Apoptosis</keyword>
<gene>
    <name evidence="7" type="ORF">Fcan01_06162</name>
</gene>
<keyword evidence="4" id="KW-0496">Mitochondrion</keyword>
<evidence type="ECO:0000256" key="6">
    <source>
        <dbReference type="SAM" id="MobiDB-lite"/>
    </source>
</evidence>
<feature type="region of interest" description="Disordered" evidence="6">
    <location>
        <begin position="93"/>
        <end position="117"/>
    </location>
</feature>
<evidence type="ECO:0000313" key="7">
    <source>
        <dbReference type="EMBL" id="OXA59382.1"/>
    </source>
</evidence>
<name>A0A226EP29_FOLCA</name>
<comment type="caution">
    <text evidence="7">The sequence shown here is derived from an EMBL/GenBank/DDBJ whole genome shotgun (WGS) entry which is preliminary data.</text>
</comment>
<dbReference type="AlphaFoldDB" id="A0A226EP29"/>
<evidence type="ECO:0000256" key="2">
    <source>
        <dbReference type="ARBA" id="ARBA00004370"/>
    </source>
</evidence>
<dbReference type="EMBL" id="LNIX01000002">
    <property type="protein sequence ID" value="OXA59382.1"/>
    <property type="molecule type" value="Genomic_DNA"/>
</dbReference>
<keyword evidence="5" id="KW-0472">Membrane</keyword>
<evidence type="ECO:0000313" key="8">
    <source>
        <dbReference type="Proteomes" id="UP000198287"/>
    </source>
</evidence>
<organism evidence="7 8">
    <name type="scientific">Folsomia candida</name>
    <name type="common">Springtail</name>
    <dbReference type="NCBI Taxonomy" id="158441"/>
    <lineage>
        <taxon>Eukaryota</taxon>
        <taxon>Metazoa</taxon>
        <taxon>Ecdysozoa</taxon>
        <taxon>Arthropoda</taxon>
        <taxon>Hexapoda</taxon>
        <taxon>Collembola</taxon>
        <taxon>Entomobryomorpha</taxon>
        <taxon>Isotomoidea</taxon>
        <taxon>Isotomidae</taxon>
        <taxon>Proisotominae</taxon>
        <taxon>Folsomia</taxon>
    </lineage>
</organism>
<reference evidence="7 8" key="1">
    <citation type="submission" date="2015-12" db="EMBL/GenBank/DDBJ databases">
        <title>The genome of Folsomia candida.</title>
        <authorList>
            <person name="Faddeeva A."/>
            <person name="Derks M.F."/>
            <person name="Anvar Y."/>
            <person name="Smit S."/>
            <person name="Van Straalen N."/>
            <person name="Roelofs D."/>
        </authorList>
    </citation>
    <scope>NUCLEOTIDE SEQUENCE [LARGE SCALE GENOMIC DNA]</scope>
    <source>
        <strain evidence="7 8">VU population</strain>
        <tissue evidence="7">Whole body</tissue>
    </source>
</reference>
<dbReference type="PROSITE" id="PS01259">
    <property type="entry name" value="BH3"/>
    <property type="match status" value="1"/>
</dbReference>
<evidence type="ECO:0000256" key="4">
    <source>
        <dbReference type="ARBA" id="ARBA00023128"/>
    </source>
</evidence>
<dbReference type="GO" id="GO:0016020">
    <property type="term" value="C:membrane"/>
    <property type="evidence" value="ECO:0007669"/>
    <property type="project" value="UniProtKB-SubCell"/>
</dbReference>
<protein>
    <submittedName>
        <fullName evidence="7">Uncharacterized protein</fullName>
    </submittedName>
</protein>
<evidence type="ECO:0000256" key="3">
    <source>
        <dbReference type="ARBA" id="ARBA00022703"/>
    </source>
</evidence>